<dbReference type="InterPro" id="IPR013324">
    <property type="entry name" value="RNA_pol_sigma_r3/r4-like"/>
</dbReference>
<sequence length="669" mass="73758">MKKTDLINIVNDAKNGDRKAFEKLYNEYYSNLYFFVLKNVKNKETAEDITHEAFLKSMEKIDTLDHPENYGTWLHSIAYNKCTDHFRTESRNARFDTDEEKDYAIETTAMDMTVMLPEDYAVNKERKKEIAALIDGLKPEMRSALILYYYNDMSVSDVAKSLGMNENTAKQKLFQARKKLKTQIEKLYGKGGVLAAVPMGDMFKKTISPKFAAARVSAAPAVSSGFLAGKIAAISAAAVLAICLPIGLGMSDKDNKGFAGDVKQIDSKAPVEVSYEENNSIDKYLAEKTESSTDKKITASDKDTDSKTSVPVTSLSNEKKKTSTSAGGNNSNNGSNATPAVNTVTNEKKTNNKKVTADDLIGTGYNEIKNMAGTSIPAMLTSSIYGPHTVQSSAEINGSKWSMTFEISDSDYAQIASNIGSYSQRGWERVSEYANAVYAYVDLSDFDPVCTNAEKLPDDANIEAEKGIPYMSVDEMLSMSVDQLKALSDNDYEIVMSEIAQAPYYGYKFSAFPEYVLGMNQAGVMDTQPGDDVDYGVNDKSIYGTEYRILGNNKEQLNLYEGAYVGEGLTVGMNYSDIEQTLGTDLSIHGIGTSLELCADVDIDGRTWYLHFDLTDGQEEIVKDQIKALKAEYGEWYVNNSNVGDISVDLDDLGFDPICDIAVLSLWNN</sequence>
<dbReference type="GO" id="GO:0006352">
    <property type="term" value="P:DNA-templated transcription initiation"/>
    <property type="evidence" value="ECO:0007669"/>
    <property type="project" value="InterPro"/>
</dbReference>
<feature type="region of interest" description="Disordered" evidence="5">
    <location>
        <begin position="286"/>
        <end position="351"/>
    </location>
</feature>
<dbReference type="Pfam" id="PF04542">
    <property type="entry name" value="Sigma70_r2"/>
    <property type="match status" value="1"/>
</dbReference>
<dbReference type="Gene3D" id="1.10.10.10">
    <property type="entry name" value="Winged helix-like DNA-binding domain superfamily/Winged helix DNA-binding domain"/>
    <property type="match status" value="1"/>
</dbReference>
<dbReference type="SUPFAM" id="SSF88946">
    <property type="entry name" value="Sigma2 domain of RNA polymerase sigma factors"/>
    <property type="match status" value="1"/>
</dbReference>
<evidence type="ECO:0000256" key="5">
    <source>
        <dbReference type="SAM" id="MobiDB-lite"/>
    </source>
</evidence>
<dbReference type="NCBIfam" id="TIGR02937">
    <property type="entry name" value="sigma70-ECF"/>
    <property type="match status" value="1"/>
</dbReference>
<feature type="compositionally biased region" description="Polar residues" evidence="5">
    <location>
        <begin position="307"/>
        <end position="316"/>
    </location>
</feature>
<name>A0A1H7I7P4_RUMAL</name>
<dbReference type="PANTHER" id="PTHR43133">
    <property type="entry name" value="RNA POLYMERASE ECF-TYPE SIGMA FACTO"/>
    <property type="match status" value="1"/>
</dbReference>
<dbReference type="GO" id="GO:0016987">
    <property type="term" value="F:sigma factor activity"/>
    <property type="evidence" value="ECO:0007669"/>
    <property type="project" value="UniProtKB-KW"/>
</dbReference>
<evidence type="ECO:0000259" key="7">
    <source>
        <dbReference type="Pfam" id="PF08281"/>
    </source>
</evidence>
<evidence type="ECO:0000313" key="8">
    <source>
        <dbReference type="EMBL" id="SEK57842.1"/>
    </source>
</evidence>
<feature type="compositionally biased region" description="Basic and acidic residues" evidence="5">
    <location>
        <begin position="286"/>
        <end position="306"/>
    </location>
</feature>
<evidence type="ECO:0000256" key="4">
    <source>
        <dbReference type="ARBA" id="ARBA00023163"/>
    </source>
</evidence>
<keyword evidence="3" id="KW-0731">Sigma factor</keyword>
<dbReference type="InterPro" id="IPR036388">
    <property type="entry name" value="WH-like_DNA-bd_sf"/>
</dbReference>
<evidence type="ECO:0000256" key="1">
    <source>
        <dbReference type="ARBA" id="ARBA00010641"/>
    </source>
</evidence>
<gene>
    <name evidence="8" type="ORF">SAMN05216469_103256</name>
</gene>
<evidence type="ECO:0000313" key="9">
    <source>
        <dbReference type="Proteomes" id="UP000186015"/>
    </source>
</evidence>
<evidence type="ECO:0000259" key="6">
    <source>
        <dbReference type="Pfam" id="PF04542"/>
    </source>
</evidence>
<dbReference type="InterPro" id="IPR013325">
    <property type="entry name" value="RNA_pol_sigma_r2"/>
</dbReference>
<feature type="compositionally biased region" description="Low complexity" evidence="5">
    <location>
        <begin position="323"/>
        <end position="345"/>
    </location>
</feature>
<dbReference type="InterPro" id="IPR014284">
    <property type="entry name" value="RNA_pol_sigma-70_dom"/>
</dbReference>
<dbReference type="PANTHER" id="PTHR43133:SF60">
    <property type="entry name" value="RNA POLYMERASE SIGMA FACTOR SIGV"/>
    <property type="match status" value="1"/>
</dbReference>
<dbReference type="RefSeq" id="WP_074830827.1">
    <property type="nucleotide sequence ID" value="NZ_FOAT01000003.1"/>
</dbReference>
<dbReference type="SUPFAM" id="SSF88659">
    <property type="entry name" value="Sigma3 and sigma4 domains of RNA polymerase sigma factors"/>
    <property type="match status" value="1"/>
</dbReference>
<protein>
    <submittedName>
        <fullName evidence="8">RNA polymerase sigma factor, sigma-70 family</fullName>
    </submittedName>
</protein>
<accession>A0A1H7I7P4</accession>
<dbReference type="Proteomes" id="UP000186015">
    <property type="component" value="Unassembled WGS sequence"/>
</dbReference>
<proteinExistence type="inferred from homology"/>
<keyword evidence="4" id="KW-0804">Transcription</keyword>
<dbReference type="Gene3D" id="1.10.1740.10">
    <property type="match status" value="1"/>
</dbReference>
<dbReference type="OrthoDB" id="1815314at2"/>
<dbReference type="EMBL" id="FOAT01000003">
    <property type="protein sequence ID" value="SEK57842.1"/>
    <property type="molecule type" value="Genomic_DNA"/>
</dbReference>
<comment type="similarity">
    <text evidence="1">Belongs to the sigma-70 factor family. ECF subfamily.</text>
</comment>
<dbReference type="Pfam" id="PF08281">
    <property type="entry name" value="Sigma70_r4_2"/>
    <property type="match status" value="1"/>
</dbReference>
<organism evidence="8 9">
    <name type="scientific">Ruminococcus albus</name>
    <dbReference type="NCBI Taxonomy" id="1264"/>
    <lineage>
        <taxon>Bacteria</taxon>
        <taxon>Bacillati</taxon>
        <taxon>Bacillota</taxon>
        <taxon>Clostridia</taxon>
        <taxon>Eubacteriales</taxon>
        <taxon>Oscillospiraceae</taxon>
        <taxon>Ruminococcus</taxon>
    </lineage>
</organism>
<reference evidence="8 9" key="1">
    <citation type="submission" date="2016-10" db="EMBL/GenBank/DDBJ databases">
        <authorList>
            <person name="de Groot N.N."/>
        </authorList>
    </citation>
    <scope>NUCLEOTIDE SEQUENCE [LARGE SCALE GENOMIC DNA]</scope>
    <source>
        <strain evidence="8 9">KH2T6</strain>
    </source>
</reference>
<dbReference type="CDD" id="cd06171">
    <property type="entry name" value="Sigma70_r4"/>
    <property type="match status" value="1"/>
</dbReference>
<evidence type="ECO:0000256" key="2">
    <source>
        <dbReference type="ARBA" id="ARBA00023015"/>
    </source>
</evidence>
<feature type="domain" description="RNA polymerase sigma-70 region 2" evidence="6">
    <location>
        <begin position="24"/>
        <end position="91"/>
    </location>
</feature>
<dbReference type="AlphaFoldDB" id="A0A1H7I7P4"/>
<dbReference type="GO" id="GO:0003677">
    <property type="term" value="F:DNA binding"/>
    <property type="evidence" value="ECO:0007669"/>
    <property type="project" value="InterPro"/>
</dbReference>
<keyword evidence="2" id="KW-0805">Transcription regulation</keyword>
<dbReference type="InterPro" id="IPR013249">
    <property type="entry name" value="RNA_pol_sigma70_r4_t2"/>
</dbReference>
<feature type="domain" description="RNA polymerase sigma factor 70 region 4 type 2" evidence="7">
    <location>
        <begin position="129"/>
        <end position="180"/>
    </location>
</feature>
<evidence type="ECO:0000256" key="3">
    <source>
        <dbReference type="ARBA" id="ARBA00023082"/>
    </source>
</evidence>
<dbReference type="InterPro" id="IPR007627">
    <property type="entry name" value="RNA_pol_sigma70_r2"/>
</dbReference>
<dbReference type="InterPro" id="IPR039425">
    <property type="entry name" value="RNA_pol_sigma-70-like"/>
</dbReference>